<dbReference type="InterPro" id="IPR013424">
    <property type="entry name" value="Ice-binding_C"/>
</dbReference>
<feature type="region of interest" description="Disordered" evidence="1">
    <location>
        <begin position="67"/>
        <end position="88"/>
    </location>
</feature>
<proteinExistence type="predicted"/>
<feature type="chain" id="PRO_5046979716" evidence="2">
    <location>
        <begin position="21"/>
        <end position="308"/>
    </location>
</feature>
<evidence type="ECO:0000259" key="3">
    <source>
        <dbReference type="Pfam" id="PF07589"/>
    </source>
</evidence>
<feature type="domain" description="Ice-binding protein C-terminal" evidence="3">
    <location>
        <begin position="286"/>
        <end position="307"/>
    </location>
</feature>
<dbReference type="Pfam" id="PF07589">
    <property type="entry name" value="PEP-CTERM"/>
    <property type="match status" value="1"/>
</dbReference>
<dbReference type="RefSeq" id="WP_264512729.1">
    <property type="nucleotide sequence ID" value="NZ_JAPDDR010000003.1"/>
</dbReference>
<name>A0ABT3G0I7_9BACT</name>
<keyword evidence="2" id="KW-0732">Signal</keyword>
<evidence type="ECO:0000313" key="5">
    <source>
        <dbReference type="Proteomes" id="UP001165653"/>
    </source>
</evidence>
<evidence type="ECO:0000256" key="1">
    <source>
        <dbReference type="SAM" id="MobiDB-lite"/>
    </source>
</evidence>
<keyword evidence="5" id="KW-1185">Reference proteome</keyword>
<evidence type="ECO:0000313" key="4">
    <source>
        <dbReference type="EMBL" id="MCW1913358.1"/>
    </source>
</evidence>
<organism evidence="4 5">
    <name type="scientific">Luteolibacter rhizosphaerae</name>
    <dbReference type="NCBI Taxonomy" id="2989719"/>
    <lineage>
        <taxon>Bacteria</taxon>
        <taxon>Pseudomonadati</taxon>
        <taxon>Verrucomicrobiota</taxon>
        <taxon>Verrucomicrobiia</taxon>
        <taxon>Verrucomicrobiales</taxon>
        <taxon>Verrucomicrobiaceae</taxon>
        <taxon>Luteolibacter</taxon>
    </lineage>
</organism>
<evidence type="ECO:0000256" key="2">
    <source>
        <dbReference type="SAM" id="SignalP"/>
    </source>
</evidence>
<dbReference type="Proteomes" id="UP001165653">
    <property type="component" value="Unassembled WGS sequence"/>
</dbReference>
<gene>
    <name evidence="4" type="ORF">OJ996_07230</name>
</gene>
<sequence>MKLATSLLCALVAYPASSLATVINFDFNVRLPGDDDSNVVPDTYNGFGAAPDSVGNTYWNSVRRTSSGNVSSSAAINNGPAGGGPIRDSSGVATTVDILLTSTGSGSTETNIGQQRSLPSETRHQELGNSLGYEDLMADYLQLDAPGADSAGSLGTINGTITGLVSGTSYEIYFYGQGQLYGSNANGGTTTSGANSFFAITNAAHDTITGPSGQTGWDGTQGGDGSLTEGIEYVRLVAVADGSGNIHFIWQNVIAGLNVTTDAAPDGSGGSSDLAALNGIQIRTVVPEPSAALLGGLGLLGLLIRRRR</sequence>
<protein>
    <submittedName>
        <fullName evidence="4">PEP-CTERM sorting domain-containing protein</fullName>
    </submittedName>
</protein>
<dbReference type="EMBL" id="JAPDDR010000003">
    <property type="protein sequence ID" value="MCW1913358.1"/>
    <property type="molecule type" value="Genomic_DNA"/>
</dbReference>
<accession>A0ABT3G0I7</accession>
<feature type="compositionally biased region" description="Polar residues" evidence="1">
    <location>
        <begin position="109"/>
        <end position="120"/>
    </location>
</feature>
<feature type="region of interest" description="Disordered" evidence="1">
    <location>
        <begin position="102"/>
        <end position="121"/>
    </location>
</feature>
<comment type="caution">
    <text evidence="4">The sequence shown here is derived from an EMBL/GenBank/DDBJ whole genome shotgun (WGS) entry which is preliminary data.</text>
</comment>
<reference evidence="4" key="1">
    <citation type="submission" date="2022-10" db="EMBL/GenBank/DDBJ databases">
        <title>Luteolibacter sp. GHJ8, whole genome shotgun sequencing project.</title>
        <authorList>
            <person name="Zhao G."/>
            <person name="Shen L."/>
        </authorList>
    </citation>
    <scope>NUCLEOTIDE SEQUENCE</scope>
    <source>
        <strain evidence="4">GHJ8</strain>
    </source>
</reference>
<feature type="signal peptide" evidence="2">
    <location>
        <begin position="1"/>
        <end position="20"/>
    </location>
</feature>